<organism evidence="7 8">
    <name type="scientific">Zymoseptoria tritici (strain CBS 115943 / IPO323)</name>
    <name type="common">Speckled leaf blotch fungus</name>
    <name type="synonym">Septoria tritici</name>
    <dbReference type="NCBI Taxonomy" id="336722"/>
    <lineage>
        <taxon>Eukaryota</taxon>
        <taxon>Fungi</taxon>
        <taxon>Dikarya</taxon>
        <taxon>Ascomycota</taxon>
        <taxon>Pezizomycotina</taxon>
        <taxon>Dothideomycetes</taxon>
        <taxon>Dothideomycetidae</taxon>
        <taxon>Mycosphaerellales</taxon>
        <taxon>Mycosphaerellaceae</taxon>
        <taxon>Zymoseptoria</taxon>
    </lineage>
</organism>
<dbReference type="Gene3D" id="3.40.50.720">
    <property type="entry name" value="NAD(P)-binding Rossmann-like Domain"/>
    <property type="match status" value="1"/>
</dbReference>
<proteinExistence type="inferred from homology"/>
<dbReference type="PRINTS" id="PR00081">
    <property type="entry name" value="GDHRDH"/>
</dbReference>
<accession>F9X1G6</accession>
<comment type="catalytic activity">
    <reaction evidence="4">
        <text>D-mannitol + NADP(+) = D-fructose + NADPH + H(+)</text>
        <dbReference type="Rhea" id="RHEA:16765"/>
        <dbReference type="ChEBI" id="CHEBI:15378"/>
        <dbReference type="ChEBI" id="CHEBI:16899"/>
        <dbReference type="ChEBI" id="CHEBI:37721"/>
        <dbReference type="ChEBI" id="CHEBI:57783"/>
        <dbReference type="ChEBI" id="CHEBI:58349"/>
        <dbReference type="EC" id="1.1.1.138"/>
    </reaction>
    <physiologicalReaction direction="left-to-right" evidence="4">
        <dbReference type="Rhea" id="RHEA:16766"/>
    </physiologicalReaction>
    <physiologicalReaction direction="right-to-left" evidence="4">
        <dbReference type="Rhea" id="RHEA:16767"/>
    </physiologicalReaction>
</comment>
<dbReference type="OMA" id="DIHPKEW"/>
<keyword evidence="3" id="KW-0560">Oxidoreductase</keyword>
<dbReference type="InterPro" id="IPR002347">
    <property type="entry name" value="SDR_fam"/>
</dbReference>
<evidence type="ECO:0000256" key="4">
    <source>
        <dbReference type="ARBA" id="ARBA00051683"/>
    </source>
</evidence>
<keyword evidence="2" id="KW-0521">NADP</keyword>
<evidence type="ECO:0000256" key="6">
    <source>
        <dbReference type="ARBA" id="ARBA00069279"/>
    </source>
</evidence>
<dbReference type="AlphaFoldDB" id="F9X1G6"/>
<keyword evidence="8" id="KW-1185">Reference proteome</keyword>
<dbReference type="KEGG" id="ztr:MYCGRDRAFT_31902"/>
<dbReference type="PANTHER" id="PTHR43008:SF12">
    <property type="entry name" value="OXIDOREDUCTASE, SHORT CHAIN DEHYDROGENASE_REDUCTASE FAMILY (AFU_ORTHOLOGUE AFUA_6G13830)"/>
    <property type="match status" value="1"/>
</dbReference>
<sequence length="290" mass="31011">MPLAKPPNASSPVLSQFQLDGKVAAVTGGARGIGLEVTRALAEAGAKVALVYTSSKDAEESAAKLTRETGSTVKAYKSDVRDKDTITATIDQIAEDFGRLDICVANAGIATHHDSLDYSAEQWQEIMKVNLDGAMYTAQAAGKIFKKQGPGGGSMIFTASVSATLVNVPQKQAAYNASKAAVVHLAKCLAVEWVDFGRVNCISPGFIETEMIASHPKEWRDHWSLLVPAGRNADPAELKGAYVFLASDASSYMTGKSHPVLLVKAALTNRRCQYRDRRRLHTAMNLAGSD</sequence>
<evidence type="ECO:0000256" key="3">
    <source>
        <dbReference type="ARBA" id="ARBA00023002"/>
    </source>
</evidence>
<comment type="similarity">
    <text evidence="1">Belongs to the short-chain dehydrogenases/reductases (SDR) family.</text>
</comment>
<protein>
    <recommendedName>
        <fullName evidence="6">NADP-dependent mannitol dehydrogenase</fullName>
        <ecNumber evidence="5">1.1.1.138</ecNumber>
    </recommendedName>
</protein>
<evidence type="ECO:0000256" key="5">
    <source>
        <dbReference type="ARBA" id="ARBA00066645"/>
    </source>
</evidence>
<dbReference type="EC" id="1.1.1.138" evidence="5"/>
<evidence type="ECO:0000256" key="1">
    <source>
        <dbReference type="ARBA" id="ARBA00006484"/>
    </source>
</evidence>
<dbReference type="SUPFAM" id="SSF51735">
    <property type="entry name" value="NAD(P)-binding Rossmann-fold domains"/>
    <property type="match status" value="1"/>
</dbReference>
<dbReference type="eggNOG" id="KOG0725">
    <property type="taxonomic scope" value="Eukaryota"/>
</dbReference>
<dbReference type="InterPro" id="IPR020904">
    <property type="entry name" value="Sc_DH/Rdtase_CS"/>
</dbReference>
<dbReference type="GO" id="GO:0050664">
    <property type="term" value="F:oxidoreductase activity, acting on NAD(P)H, oxygen as acceptor"/>
    <property type="evidence" value="ECO:0007669"/>
    <property type="project" value="TreeGrafter"/>
</dbReference>
<dbReference type="STRING" id="336722.F9X1G6"/>
<dbReference type="GeneID" id="13398549"/>
<dbReference type="HOGENOM" id="CLU_010194_1_1_1"/>
<dbReference type="Pfam" id="PF13561">
    <property type="entry name" value="adh_short_C2"/>
    <property type="match status" value="1"/>
</dbReference>
<dbReference type="OrthoDB" id="1888931at2759"/>
<gene>
    <name evidence="7" type="ORF">MYCGRDRAFT_31902</name>
</gene>
<dbReference type="GO" id="GO:0019594">
    <property type="term" value="P:mannitol metabolic process"/>
    <property type="evidence" value="ECO:0007669"/>
    <property type="project" value="UniProtKB-ARBA"/>
</dbReference>
<reference evidence="7 8" key="1">
    <citation type="journal article" date="2011" name="PLoS Genet.">
        <title>Finished genome of the fungal wheat pathogen Mycosphaerella graminicola reveals dispensome structure, chromosome plasticity, and stealth pathogenesis.</title>
        <authorList>
            <person name="Goodwin S.B."/>
            <person name="Ben M'barek S."/>
            <person name="Dhillon B."/>
            <person name="Wittenberg A.H.J."/>
            <person name="Crane C.F."/>
            <person name="Hane J.K."/>
            <person name="Foster A.J."/>
            <person name="Van der Lee T.A.J."/>
            <person name="Grimwood J."/>
            <person name="Aerts A."/>
            <person name="Antoniw J."/>
            <person name="Bailey A."/>
            <person name="Bluhm B."/>
            <person name="Bowler J."/>
            <person name="Bristow J."/>
            <person name="van der Burgt A."/>
            <person name="Canto-Canche B."/>
            <person name="Churchill A.C.L."/>
            <person name="Conde-Ferraez L."/>
            <person name="Cools H.J."/>
            <person name="Coutinho P.M."/>
            <person name="Csukai M."/>
            <person name="Dehal P."/>
            <person name="De Wit P."/>
            <person name="Donzelli B."/>
            <person name="van de Geest H.C."/>
            <person name="van Ham R.C.H.J."/>
            <person name="Hammond-Kosack K.E."/>
            <person name="Henrissat B."/>
            <person name="Kilian A."/>
            <person name="Kobayashi A.K."/>
            <person name="Koopmann E."/>
            <person name="Kourmpetis Y."/>
            <person name="Kuzniar A."/>
            <person name="Lindquist E."/>
            <person name="Lombard V."/>
            <person name="Maliepaard C."/>
            <person name="Martins N."/>
            <person name="Mehrabi R."/>
            <person name="Nap J.P.H."/>
            <person name="Ponomarenko A."/>
            <person name="Rudd J.J."/>
            <person name="Salamov A."/>
            <person name="Schmutz J."/>
            <person name="Schouten H.J."/>
            <person name="Shapiro H."/>
            <person name="Stergiopoulos I."/>
            <person name="Torriani S.F.F."/>
            <person name="Tu H."/>
            <person name="de Vries R.P."/>
            <person name="Waalwijk C."/>
            <person name="Ware S.B."/>
            <person name="Wiebenga A."/>
            <person name="Zwiers L.-H."/>
            <person name="Oliver R.P."/>
            <person name="Grigoriev I.V."/>
            <person name="Kema G.H.J."/>
        </authorList>
    </citation>
    <scope>NUCLEOTIDE SEQUENCE [LARGE SCALE GENOMIC DNA]</scope>
    <source>
        <strain evidence="8">CBS 115943 / IPO323</strain>
    </source>
</reference>
<evidence type="ECO:0000256" key="2">
    <source>
        <dbReference type="ARBA" id="ARBA00022857"/>
    </source>
</evidence>
<dbReference type="InterPro" id="IPR036291">
    <property type="entry name" value="NAD(P)-bd_dom_sf"/>
</dbReference>
<dbReference type="FunFam" id="3.40.50.720:FF:000090">
    <property type="entry name" value="NADP-dependent mannitol dehydrogenase"/>
    <property type="match status" value="1"/>
</dbReference>
<dbReference type="PRINTS" id="PR00080">
    <property type="entry name" value="SDRFAMILY"/>
</dbReference>
<dbReference type="InParanoid" id="F9X1G6"/>
<evidence type="ECO:0000313" key="7">
    <source>
        <dbReference type="EMBL" id="EGP91740.1"/>
    </source>
</evidence>
<dbReference type="EMBL" id="CM001196">
    <property type="protein sequence ID" value="EGP91740.1"/>
    <property type="molecule type" value="Genomic_DNA"/>
</dbReference>
<name>F9X1G6_ZYMTI</name>
<dbReference type="PROSITE" id="PS00061">
    <property type="entry name" value="ADH_SHORT"/>
    <property type="match status" value="1"/>
</dbReference>
<evidence type="ECO:0000313" key="8">
    <source>
        <dbReference type="Proteomes" id="UP000008062"/>
    </source>
</evidence>
<dbReference type="RefSeq" id="XP_003856764.1">
    <property type="nucleotide sequence ID" value="XM_003856716.1"/>
</dbReference>
<dbReference type="PANTHER" id="PTHR43008">
    <property type="entry name" value="BENZIL REDUCTASE"/>
    <property type="match status" value="1"/>
</dbReference>
<dbReference type="GO" id="GO:0050085">
    <property type="term" value="F:mannitol 2-dehydrogenase (NADP+) activity"/>
    <property type="evidence" value="ECO:0007669"/>
    <property type="project" value="UniProtKB-EC"/>
</dbReference>
<dbReference type="Proteomes" id="UP000008062">
    <property type="component" value="Chromosome 1"/>
</dbReference>